<dbReference type="RefSeq" id="WP_107649776.1">
    <property type="nucleotide sequence ID" value="NZ_PZJX01000027.1"/>
</dbReference>
<keyword evidence="8 10" id="KW-0472">Membrane</keyword>
<dbReference type="Pfam" id="PF12792">
    <property type="entry name" value="CSS-motif"/>
    <property type="match status" value="1"/>
</dbReference>
<dbReference type="PANTHER" id="PTHR33121">
    <property type="entry name" value="CYCLIC DI-GMP PHOSPHODIESTERASE PDEF"/>
    <property type="match status" value="1"/>
</dbReference>
<organism evidence="12 13">
    <name type="scientific">Mesorhizobium helmanticense</name>
    <dbReference type="NCBI Taxonomy" id="1776423"/>
    <lineage>
        <taxon>Bacteria</taxon>
        <taxon>Pseudomonadati</taxon>
        <taxon>Pseudomonadota</taxon>
        <taxon>Alphaproteobacteria</taxon>
        <taxon>Hyphomicrobiales</taxon>
        <taxon>Phyllobacteriaceae</taxon>
        <taxon>Mesorhizobium</taxon>
    </lineage>
</organism>
<keyword evidence="13" id="KW-1185">Reference proteome</keyword>
<feature type="transmembrane region" description="Helical" evidence="10">
    <location>
        <begin position="238"/>
        <end position="258"/>
    </location>
</feature>
<evidence type="ECO:0000256" key="6">
    <source>
        <dbReference type="ARBA" id="ARBA00022801"/>
    </source>
</evidence>
<protein>
    <recommendedName>
        <fullName evidence="2">cyclic-guanylate-specific phosphodiesterase</fullName>
        <ecNumber evidence="2">3.1.4.52</ecNumber>
    </recommendedName>
</protein>
<dbReference type="OrthoDB" id="9814202at2"/>
<feature type="transmembrane region" description="Helical" evidence="10">
    <location>
        <begin position="6"/>
        <end position="33"/>
    </location>
</feature>
<evidence type="ECO:0000256" key="8">
    <source>
        <dbReference type="ARBA" id="ARBA00023136"/>
    </source>
</evidence>
<evidence type="ECO:0000256" key="1">
    <source>
        <dbReference type="ARBA" id="ARBA00004651"/>
    </source>
</evidence>
<evidence type="ECO:0000256" key="10">
    <source>
        <dbReference type="SAM" id="Phobius"/>
    </source>
</evidence>
<keyword evidence="4" id="KW-0973">c-di-GMP</keyword>
<keyword evidence="3" id="KW-1003">Cell membrane</keyword>
<evidence type="ECO:0000256" key="3">
    <source>
        <dbReference type="ARBA" id="ARBA00022475"/>
    </source>
</evidence>
<dbReference type="AlphaFoldDB" id="A0A2T4IW20"/>
<dbReference type="EMBL" id="PZJX01000027">
    <property type="protein sequence ID" value="PTE09837.1"/>
    <property type="molecule type" value="Genomic_DNA"/>
</dbReference>
<evidence type="ECO:0000259" key="11">
    <source>
        <dbReference type="PROSITE" id="PS50883"/>
    </source>
</evidence>
<dbReference type="InterPro" id="IPR001633">
    <property type="entry name" value="EAL_dom"/>
</dbReference>
<dbReference type="GO" id="GO:0071111">
    <property type="term" value="F:cyclic-guanylate-specific phosphodiesterase activity"/>
    <property type="evidence" value="ECO:0007669"/>
    <property type="project" value="UniProtKB-EC"/>
</dbReference>
<sequence>MDRPRIIVTAVVLALLGAIVPIVAMFHFSWVLALQEEHDRLALFANLAIARADISLRDATEALREIDRFASDRCSDGHIARMRQLTINTRAIEEMGYFENGLLKCTSWGPTEGSVAQTAPDFTTRDGVAVTARMLPLANHDHPLMALRYKDHNVLVDPVRFVDVIVDPGIQLALATNQGILLGTLNGPDSARIGRIIAGPGKGLDDGHLFATARGADWIAVASEPESQIVDSVRRQRLLLLPLGAFIAAFAIGTVVWLSRRRLSPLRELQIAVRKREFIVHYQPIVELRTGRCIGAEALVRWRRPDGSLVRPDLFIPLAEESGLIAAITDQVVAHVVLDLNRLLVANRSLHIAINLGPADVETARILPVIEKALQHTGIRPRQIWLEATERGFVNIDSARSTLIRARELGHAVAIDDFGTGYSSLSHLEGLPLDALKIDKSFIDTIATNSATSSVTPHIIDMAKTLKLKIVAEGVETQAQADYLLERDVDYGQGWLFAKPMPAAEFIAYYGKMKQSA</sequence>
<dbReference type="Gene3D" id="3.20.20.450">
    <property type="entry name" value="EAL domain"/>
    <property type="match status" value="1"/>
</dbReference>
<name>A0A2T4IW20_9HYPH</name>
<dbReference type="InterPro" id="IPR024744">
    <property type="entry name" value="CSS-motif_dom"/>
</dbReference>
<dbReference type="CDD" id="cd01948">
    <property type="entry name" value="EAL"/>
    <property type="match status" value="1"/>
</dbReference>
<proteinExistence type="predicted"/>
<dbReference type="SUPFAM" id="SSF141868">
    <property type="entry name" value="EAL domain-like"/>
    <property type="match status" value="1"/>
</dbReference>
<accession>A0A2T4IW20</accession>
<keyword evidence="6" id="KW-0378">Hydrolase</keyword>
<evidence type="ECO:0000313" key="13">
    <source>
        <dbReference type="Proteomes" id="UP000240259"/>
    </source>
</evidence>
<dbReference type="GO" id="GO:0005886">
    <property type="term" value="C:plasma membrane"/>
    <property type="evidence" value="ECO:0007669"/>
    <property type="project" value="UniProtKB-SubCell"/>
</dbReference>
<keyword evidence="7 10" id="KW-1133">Transmembrane helix</keyword>
<dbReference type="Proteomes" id="UP000240259">
    <property type="component" value="Unassembled WGS sequence"/>
</dbReference>
<evidence type="ECO:0000256" key="4">
    <source>
        <dbReference type="ARBA" id="ARBA00022636"/>
    </source>
</evidence>
<dbReference type="SMART" id="SM00052">
    <property type="entry name" value="EAL"/>
    <property type="match status" value="1"/>
</dbReference>
<dbReference type="PANTHER" id="PTHR33121:SF79">
    <property type="entry name" value="CYCLIC DI-GMP PHOSPHODIESTERASE PDED-RELATED"/>
    <property type="match status" value="1"/>
</dbReference>
<comment type="catalytic activity">
    <reaction evidence="9">
        <text>3',3'-c-di-GMP + H2O = 5'-phosphoguanylyl(3'-&gt;5')guanosine + H(+)</text>
        <dbReference type="Rhea" id="RHEA:24902"/>
        <dbReference type="ChEBI" id="CHEBI:15377"/>
        <dbReference type="ChEBI" id="CHEBI:15378"/>
        <dbReference type="ChEBI" id="CHEBI:58754"/>
        <dbReference type="ChEBI" id="CHEBI:58805"/>
        <dbReference type="EC" id="3.1.4.52"/>
    </reaction>
</comment>
<keyword evidence="5 10" id="KW-0812">Transmembrane</keyword>
<comment type="caution">
    <text evidence="12">The sequence shown here is derived from an EMBL/GenBank/DDBJ whole genome shotgun (WGS) entry which is preliminary data.</text>
</comment>
<evidence type="ECO:0000256" key="5">
    <source>
        <dbReference type="ARBA" id="ARBA00022692"/>
    </source>
</evidence>
<dbReference type="PROSITE" id="PS50883">
    <property type="entry name" value="EAL"/>
    <property type="match status" value="1"/>
</dbReference>
<reference evidence="12 13" key="1">
    <citation type="submission" date="2018-03" db="EMBL/GenBank/DDBJ databases">
        <title>Genome sequence of the symbiotic type strain Mesorhizobium helmanticense CSLC115NT isolated from Lotus corniculatus nodules.</title>
        <authorList>
            <person name="Sannazzaro A.I."/>
            <person name="Torres Tejerizo G.A."/>
            <person name="Dip D."/>
            <person name="Caballero M."/>
            <person name="Pistorio M."/>
            <person name="Estrella M.J."/>
        </authorList>
    </citation>
    <scope>NUCLEOTIDE SEQUENCE [LARGE SCALE GENOMIC DNA]</scope>
    <source>
        <strain evidence="12 13">CSLC115N</strain>
    </source>
</reference>
<comment type="subcellular location">
    <subcellularLocation>
        <location evidence="1">Cell membrane</location>
        <topology evidence="1">Multi-pass membrane protein</topology>
    </subcellularLocation>
</comment>
<gene>
    <name evidence="12" type="ORF">C9427_14290</name>
</gene>
<dbReference type="Pfam" id="PF00563">
    <property type="entry name" value="EAL"/>
    <property type="match status" value="1"/>
</dbReference>
<dbReference type="EC" id="3.1.4.52" evidence="2"/>
<evidence type="ECO:0000313" key="12">
    <source>
        <dbReference type="EMBL" id="PTE09837.1"/>
    </source>
</evidence>
<dbReference type="InterPro" id="IPR035919">
    <property type="entry name" value="EAL_sf"/>
</dbReference>
<dbReference type="InterPro" id="IPR050706">
    <property type="entry name" value="Cyclic-di-GMP_PDE-like"/>
</dbReference>
<evidence type="ECO:0000256" key="2">
    <source>
        <dbReference type="ARBA" id="ARBA00012282"/>
    </source>
</evidence>
<evidence type="ECO:0000256" key="7">
    <source>
        <dbReference type="ARBA" id="ARBA00022989"/>
    </source>
</evidence>
<feature type="domain" description="EAL" evidence="11">
    <location>
        <begin position="262"/>
        <end position="514"/>
    </location>
</feature>
<evidence type="ECO:0000256" key="9">
    <source>
        <dbReference type="ARBA" id="ARBA00034290"/>
    </source>
</evidence>